<keyword evidence="6" id="KW-1185">Reference proteome</keyword>
<dbReference type="Gene3D" id="3.40.50.150">
    <property type="entry name" value="Vaccinia Virus protein VP39"/>
    <property type="match status" value="1"/>
</dbReference>
<sequence>MTTHEIHPQAALGFNAAGSYDVHRPNYPSVAIYDLLYEIGVSGMNGARIVEIGAGTGKFTELLAARPERYQIQAGEPHAQMRKVLAEKKLSGVTVVADFAENLESVEDGWADAVVIAQAFHWFATPDTLREVRRVLRPNAGGLGLIWNVDDFNAPIDHTPSTSYEARLKAIIRSLPNPINLYRELKWKDVLQSDQQRFFVHPLRERDLAYETAFSRESIWDRFATMSQVSKLEGEELQALKDRVFDALQGEDVVEDAEGKLRYHGRTVWYWTFHLVAAR</sequence>
<evidence type="ECO:0000313" key="6">
    <source>
        <dbReference type="Proteomes" id="UP000800036"/>
    </source>
</evidence>
<dbReference type="GO" id="GO:0008757">
    <property type="term" value="F:S-adenosylmethionine-dependent methyltransferase activity"/>
    <property type="evidence" value="ECO:0007669"/>
    <property type="project" value="InterPro"/>
</dbReference>
<dbReference type="CDD" id="cd02440">
    <property type="entry name" value="AdoMet_MTases"/>
    <property type="match status" value="1"/>
</dbReference>
<dbReference type="EMBL" id="ML976673">
    <property type="protein sequence ID" value="KAF1974696.1"/>
    <property type="molecule type" value="Genomic_DNA"/>
</dbReference>
<keyword evidence="2 5" id="KW-0489">Methyltransferase</keyword>
<dbReference type="InterPro" id="IPR051052">
    <property type="entry name" value="Diverse_substrate_MTase"/>
</dbReference>
<dbReference type="PANTHER" id="PTHR44942:SF4">
    <property type="entry name" value="METHYLTRANSFERASE TYPE 11 DOMAIN-CONTAINING PROTEIN"/>
    <property type="match status" value="1"/>
</dbReference>
<dbReference type="InterPro" id="IPR013216">
    <property type="entry name" value="Methyltransf_11"/>
</dbReference>
<protein>
    <submittedName>
        <fullName evidence="5">Putative 2-heptaprenyl-1,4-naphthoquinone methyltransferase</fullName>
    </submittedName>
</protein>
<dbReference type="InterPro" id="IPR029063">
    <property type="entry name" value="SAM-dependent_MTases_sf"/>
</dbReference>
<name>A0A6A5VI06_9PLEO</name>
<gene>
    <name evidence="5" type="ORF">BU23DRAFT_89165</name>
</gene>
<dbReference type="Pfam" id="PF08241">
    <property type="entry name" value="Methyltransf_11"/>
    <property type="match status" value="1"/>
</dbReference>
<feature type="domain" description="Methyltransferase type 11" evidence="4">
    <location>
        <begin position="50"/>
        <end position="139"/>
    </location>
</feature>
<dbReference type="PANTHER" id="PTHR44942">
    <property type="entry name" value="METHYLTRANSF_11 DOMAIN-CONTAINING PROTEIN"/>
    <property type="match status" value="1"/>
</dbReference>
<dbReference type="GO" id="GO:0032259">
    <property type="term" value="P:methylation"/>
    <property type="evidence" value="ECO:0007669"/>
    <property type="project" value="UniProtKB-KW"/>
</dbReference>
<dbReference type="SUPFAM" id="SSF53335">
    <property type="entry name" value="S-adenosyl-L-methionine-dependent methyltransferases"/>
    <property type="match status" value="1"/>
</dbReference>
<proteinExistence type="inferred from homology"/>
<accession>A0A6A5VI06</accession>
<keyword evidence="3 5" id="KW-0808">Transferase</keyword>
<evidence type="ECO:0000256" key="2">
    <source>
        <dbReference type="ARBA" id="ARBA00022603"/>
    </source>
</evidence>
<comment type="similarity">
    <text evidence="1">Belongs to the methyltransferase superfamily.</text>
</comment>
<evidence type="ECO:0000256" key="1">
    <source>
        <dbReference type="ARBA" id="ARBA00008361"/>
    </source>
</evidence>
<reference evidence="5" key="1">
    <citation type="journal article" date="2020" name="Stud. Mycol.">
        <title>101 Dothideomycetes genomes: a test case for predicting lifestyles and emergence of pathogens.</title>
        <authorList>
            <person name="Haridas S."/>
            <person name="Albert R."/>
            <person name="Binder M."/>
            <person name="Bloem J."/>
            <person name="Labutti K."/>
            <person name="Salamov A."/>
            <person name="Andreopoulos B."/>
            <person name="Baker S."/>
            <person name="Barry K."/>
            <person name="Bills G."/>
            <person name="Bluhm B."/>
            <person name="Cannon C."/>
            <person name="Castanera R."/>
            <person name="Culley D."/>
            <person name="Daum C."/>
            <person name="Ezra D."/>
            <person name="Gonzalez J."/>
            <person name="Henrissat B."/>
            <person name="Kuo A."/>
            <person name="Liang C."/>
            <person name="Lipzen A."/>
            <person name="Lutzoni F."/>
            <person name="Magnuson J."/>
            <person name="Mondo S."/>
            <person name="Nolan M."/>
            <person name="Ohm R."/>
            <person name="Pangilinan J."/>
            <person name="Park H.-J."/>
            <person name="Ramirez L."/>
            <person name="Alfaro M."/>
            <person name="Sun H."/>
            <person name="Tritt A."/>
            <person name="Yoshinaga Y."/>
            <person name="Zwiers L.-H."/>
            <person name="Turgeon B."/>
            <person name="Goodwin S."/>
            <person name="Spatafora J."/>
            <person name="Crous P."/>
            <person name="Grigoriev I."/>
        </authorList>
    </citation>
    <scope>NUCLEOTIDE SEQUENCE</scope>
    <source>
        <strain evidence="5">CBS 107.79</strain>
    </source>
</reference>
<evidence type="ECO:0000313" key="5">
    <source>
        <dbReference type="EMBL" id="KAF1974696.1"/>
    </source>
</evidence>
<dbReference type="OrthoDB" id="10027013at2759"/>
<dbReference type="Proteomes" id="UP000800036">
    <property type="component" value="Unassembled WGS sequence"/>
</dbReference>
<dbReference type="AlphaFoldDB" id="A0A6A5VI06"/>
<evidence type="ECO:0000259" key="4">
    <source>
        <dbReference type="Pfam" id="PF08241"/>
    </source>
</evidence>
<organism evidence="5 6">
    <name type="scientific">Bimuria novae-zelandiae CBS 107.79</name>
    <dbReference type="NCBI Taxonomy" id="1447943"/>
    <lineage>
        <taxon>Eukaryota</taxon>
        <taxon>Fungi</taxon>
        <taxon>Dikarya</taxon>
        <taxon>Ascomycota</taxon>
        <taxon>Pezizomycotina</taxon>
        <taxon>Dothideomycetes</taxon>
        <taxon>Pleosporomycetidae</taxon>
        <taxon>Pleosporales</taxon>
        <taxon>Massarineae</taxon>
        <taxon>Didymosphaeriaceae</taxon>
        <taxon>Bimuria</taxon>
    </lineage>
</organism>
<evidence type="ECO:0000256" key="3">
    <source>
        <dbReference type="ARBA" id="ARBA00022679"/>
    </source>
</evidence>